<organism evidence="5 6">
    <name type="scientific">Asbolus verrucosus</name>
    <name type="common">Desert ironclad beetle</name>
    <dbReference type="NCBI Taxonomy" id="1661398"/>
    <lineage>
        <taxon>Eukaryota</taxon>
        <taxon>Metazoa</taxon>
        <taxon>Ecdysozoa</taxon>
        <taxon>Arthropoda</taxon>
        <taxon>Hexapoda</taxon>
        <taxon>Insecta</taxon>
        <taxon>Pterygota</taxon>
        <taxon>Neoptera</taxon>
        <taxon>Endopterygota</taxon>
        <taxon>Coleoptera</taxon>
        <taxon>Polyphaga</taxon>
        <taxon>Cucujiformia</taxon>
        <taxon>Tenebrionidae</taxon>
        <taxon>Pimeliinae</taxon>
        <taxon>Asbolus</taxon>
    </lineage>
</organism>
<evidence type="ECO:0000256" key="2">
    <source>
        <dbReference type="ARBA" id="ARBA00023108"/>
    </source>
</evidence>
<keyword evidence="1 4" id="KW-0732">Signal</keyword>
<reference evidence="5 6" key="1">
    <citation type="submission" date="2017-03" db="EMBL/GenBank/DDBJ databases">
        <title>Genome of the blue death feigning beetle - Asbolus verrucosus.</title>
        <authorList>
            <person name="Rider S.D."/>
        </authorList>
    </citation>
    <scope>NUCLEOTIDE SEQUENCE [LARGE SCALE GENOMIC DNA]</scope>
    <source>
        <strain evidence="5">Butters</strain>
        <tissue evidence="5">Head and leg muscle</tissue>
    </source>
</reference>
<dbReference type="STRING" id="1661398.A0A482W9C2"/>
<dbReference type="GO" id="GO:0005615">
    <property type="term" value="C:extracellular space"/>
    <property type="evidence" value="ECO:0007669"/>
    <property type="project" value="TreeGrafter"/>
</dbReference>
<dbReference type="SMART" id="SM00700">
    <property type="entry name" value="JHBP"/>
    <property type="match status" value="1"/>
</dbReference>
<keyword evidence="2" id="KW-0090">Biological rhythms</keyword>
<accession>A0A482W9C2</accession>
<dbReference type="InterPro" id="IPR038606">
    <property type="entry name" value="To_sf"/>
</dbReference>
<keyword evidence="6" id="KW-1185">Reference proteome</keyword>
<gene>
    <name evidence="5" type="ORF">BDFB_011120</name>
</gene>
<name>A0A482W9C2_ASBVE</name>
<sequence length="244" mass="27487">MNRSVAFFLLLALSDSAKIPPNFKKCNRKQPDLKECVLGAVRDGAPQLAKPFREVGLPSVEPLEVAQVTIKAGSGAVAVDQNFKNCKIYGLSGMQLDKFEFNFDAKALEVVGVFPEVDVRCEYKLDGKVFSCRSKAKDPLLSKFVKNNKIDAVLGYEEVAKNGKTYFKFVSSNLNMDPGLMVFNFENLFNGDKQLGDNINKVINDNWREIYEDVKEEYTELINRILLGLLENFFNKVSIEEAFD</sequence>
<dbReference type="PANTHER" id="PTHR11008:SF32">
    <property type="entry name" value="CIRCADIAN CLOCK-CONTROLLED PROTEIN DAYWAKE-RELATED"/>
    <property type="match status" value="1"/>
</dbReference>
<dbReference type="AlphaFoldDB" id="A0A482W9C2"/>
<dbReference type="InterPro" id="IPR010562">
    <property type="entry name" value="Haemolymph_juvenile_hormone-bd"/>
</dbReference>
<proteinExistence type="inferred from homology"/>
<dbReference type="Gene3D" id="3.15.10.30">
    <property type="entry name" value="Haemolymph juvenile hormone binding protein"/>
    <property type="match status" value="1"/>
</dbReference>
<dbReference type="FunFam" id="3.15.10.30:FF:000001">
    <property type="entry name" value="Takeout-like protein 1"/>
    <property type="match status" value="1"/>
</dbReference>
<evidence type="ECO:0000256" key="4">
    <source>
        <dbReference type="SAM" id="SignalP"/>
    </source>
</evidence>
<dbReference type="Proteomes" id="UP000292052">
    <property type="component" value="Unassembled WGS sequence"/>
</dbReference>
<dbReference type="GO" id="GO:0007623">
    <property type="term" value="P:circadian rhythm"/>
    <property type="evidence" value="ECO:0007669"/>
    <property type="project" value="UniProtKB-ARBA"/>
</dbReference>
<protein>
    <submittedName>
        <fullName evidence="5">JHBP domain containing protein</fullName>
    </submittedName>
</protein>
<feature type="signal peptide" evidence="4">
    <location>
        <begin position="1"/>
        <end position="16"/>
    </location>
</feature>
<feature type="chain" id="PRO_5019781551" evidence="4">
    <location>
        <begin position="17"/>
        <end position="244"/>
    </location>
</feature>
<evidence type="ECO:0000313" key="5">
    <source>
        <dbReference type="EMBL" id="RZC41113.1"/>
    </source>
</evidence>
<evidence type="ECO:0000256" key="3">
    <source>
        <dbReference type="ARBA" id="ARBA00060902"/>
    </source>
</evidence>
<dbReference type="PANTHER" id="PTHR11008">
    <property type="entry name" value="PROTEIN TAKEOUT-LIKE PROTEIN"/>
    <property type="match status" value="1"/>
</dbReference>
<dbReference type="EMBL" id="QDEB01020075">
    <property type="protein sequence ID" value="RZC41113.1"/>
    <property type="molecule type" value="Genomic_DNA"/>
</dbReference>
<evidence type="ECO:0000256" key="1">
    <source>
        <dbReference type="ARBA" id="ARBA00022729"/>
    </source>
</evidence>
<comment type="caution">
    <text evidence="5">The sequence shown here is derived from an EMBL/GenBank/DDBJ whole genome shotgun (WGS) entry which is preliminary data.</text>
</comment>
<dbReference type="Pfam" id="PF06585">
    <property type="entry name" value="JHBP"/>
    <property type="match status" value="1"/>
</dbReference>
<evidence type="ECO:0000313" key="6">
    <source>
        <dbReference type="Proteomes" id="UP000292052"/>
    </source>
</evidence>
<comment type="similarity">
    <text evidence="3">Belongs to the TO family.</text>
</comment>
<dbReference type="OrthoDB" id="6716582at2759"/>